<protein>
    <submittedName>
        <fullName evidence="2">Hypothetical_protein</fullName>
    </submittedName>
</protein>
<comment type="caution">
    <text evidence="1">The sequence shown here is derived from an EMBL/GenBank/DDBJ whole genome shotgun (WGS) entry which is preliminary data.</text>
</comment>
<dbReference type="EMBL" id="CAXDID020000059">
    <property type="protein sequence ID" value="CAL6009599.1"/>
    <property type="molecule type" value="Genomic_DNA"/>
</dbReference>
<dbReference type="AlphaFoldDB" id="A0AA86R389"/>
<proteinExistence type="predicted"/>
<accession>A0AA86R389</accession>
<dbReference type="Proteomes" id="UP001642409">
    <property type="component" value="Unassembled WGS sequence"/>
</dbReference>
<organism evidence="1">
    <name type="scientific">Hexamita inflata</name>
    <dbReference type="NCBI Taxonomy" id="28002"/>
    <lineage>
        <taxon>Eukaryota</taxon>
        <taxon>Metamonada</taxon>
        <taxon>Diplomonadida</taxon>
        <taxon>Hexamitidae</taxon>
        <taxon>Hexamitinae</taxon>
        <taxon>Hexamita</taxon>
    </lineage>
</organism>
<reference evidence="1" key="1">
    <citation type="submission" date="2023-06" db="EMBL/GenBank/DDBJ databases">
        <authorList>
            <person name="Kurt Z."/>
        </authorList>
    </citation>
    <scope>NUCLEOTIDE SEQUENCE</scope>
</reference>
<gene>
    <name evidence="2" type="ORF">HINF_LOCUS21683</name>
    <name evidence="1" type="ORF">HINF_LOCUS53861</name>
</gene>
<sequence>MFYLFNLNLIYMESISIVAQQQCMATYWNFLVILASHQTIIDVQLNINLHQDRLEKCNHVTNLVLISESQVVLRVEVHITYKWRCTQLMIIKVVLTVSCTKIITNSIELGIKFGMVSFIK</sequence>
<evidence type="ECO:0000313" key="2">
    <source>
        <dbReference type="EMBL" id="CAL6009599.1"/>
    </source>
</evidence>
<reference evidence="2 3" key="2">
    <citation type="submission" date="2024-07" db="EMBL/GenBank/DDBJ databases">
        <authorList>
            <person name="Akdeniz Z."/>
        </authorList>
    </citation>
    <scope>NUCLEOTIDE SEQUENCE [LARGE SCALE GENOMIC DNA]</scope>
</reference>
<keyword evidence="3" id="KW-1185">Reference proteome</keyword>
<dbReference type="EMBL" id="CATOUU010000998">
    <property type="protein sequence ID" value="CAI9966216.1"/>
    <property type="molecule type" value="Genomic_DNA"/>
</dbReference>
<evidence type="ECO:0000313" key="3">
    <source>
        <dbReference type="Proteomes" id="UP001642409"/>
    </source>
</evidence>
<evidence type="ECO:0000313" key="1">
    <source>
        <dbReference type="EMBL" id="CAI9966216.1"/>
    </source>
</evidence>
<name>A0AA86R389_9EUKA</name>